<keyword evidence="6" id="KW-0732">Signal</keyword>
<dbReference type="InterPro" id="IPR006028">
    <property type="entry name" value="GABAA/Glycine_rcpt"/>
</dbReference>
<dbReference type="PANTHER" id="PTHR18945">
    <property type="entry name" value="NEUROTRANSMITTER GATED ION CHANNEL"/>
    <property type="match status" value="1"/>
</dbReference>
<dbReference type="InterPro" id="IPR036719">
    <property type="entry name" value="Neuro-gated_channel_TM_sf"/>
</dbReference>
<comment type="subcellular location">
    <subcellularLocation>
        <location evidence="2">Cell membrane</location>
    </subcellularLocation>
    <subcellularLocation>
        <location evidence="1">Membrane</location>
        <topology evidence="1">Multi-pass membrane protein</topology>
    </subcellularLocation>
</comment>
<sequence length="253" mass="29704">FTMDIYLGQFWQDPRFAFGLNKTVSLGGLFVDRFWIPDTFFVNSVDTEIHKMISPNKKVWLNLDQGHIMLSTRLKSRATCKMDLRKYPMDLQTCHLALESFSFDEEDLMYEWKKPVGSDVFIYDAEMAQFTVVNVKRKLKHPLYHSRRFSGMTVTFKFQRRTMYYIFQMYIPCVCIVALSWVSFWVDADAVPARVGLSITTVLTICYMLGSVNSNLPRVSYLKAIDYFLLLSFGFIFLTLVEYVFVLKYAKRK</sequence>
<dbReference type="KEGG" id="nve:5512452"/>
<keyword evidence="9 11" id="KW-0472">Membrane</keyword>
<accession>A7S6G8</accession>
<dbReference type="SUPFAM" id="SSF63712">
    <property type="entry name" value="Nicotinic receptor ligand binding domain-like"/>
    <property type="match status" value="1"/>
</dbReference>
<dbReference type="InterPro" id="IPR018000">
    <property type="entry name" value="Neurotransmitter_ion_chnl_CS"/>
</dbReference>
<dbReference type="Pfam" id="PF02931">
    <property type="entry name" value="Neur_chan_LBD"/>
    <property type="match status" value="1"/>
</dbReference>
<evidence type="ECO:0000256" key="4">
    <source>
        <dbReference type="ARBA" id="ARBA00022475"/>
    </source>
</evidence>
<evidence type="ECO:0000256" key="2">
    <source>
        <dbReference type="ARBA" id="ARBA00004236"/>
    </source>
</evidence>
<feature type="non-terminal residue" evidence="14">
    <location>
        <position position="1"/>
    </location>
</feature>
<keyword evidence="5 11" id="KW-0812">Transmembrane</keyword>
<protein>
    <submittedName>
        <fullName evidence="14">Uncharacterized protein</fullName>
    </submittedName>
</protein>
<evidence type="ECO:0000256" key="3">
    <source>
        <dbReference type="ARBA" id="ARBA00022448"/>
    </source>
</evidence>
<dbReference type="PhylomeDB" id="A7S6G8"/>
<evidence type="ECO:0000256" key="6">
    <source>
        <dbReference type="ARBA" id="ARBA00022729"/>
    </source>
</evidence>
<comment type="caution">
    <text evidence="11">Lacks conserved residue(s) required for the propagation of feature annotation.</text>
</comment>
<keyword evidence="15" id="KW-1185">Reference proteome</keyword>
<dbReference type="Proteomes" id="UP000001593">
    <property type="component" value="Unassembled WGS sequence"/>
</dbReference>
<dbReference type="CDD" id="cd18990">
    <property type="entry name" value="LGIC_ECD_GABAAR"/>
    <property type="match status" value="1"/>
</dbReference>
<dbReference type="GO" id="GO:1902476">
    <property type="term" value="P:chloride transmembrane transport"/>
    <property type="evidence" value="ECO:0000318"/>
    <property type="project" value="GO_Central"/>
</dbReference>
<reference evidence="14 15" key="1">
    <citation type="journal article" date="2007" name="Science">
        <title>Sea anemone genome reveals ancestral eumetazoan gene repertoire and genomic organization.</title>
        <authorList>
            <person name="Putnam N.H."/>
            <person name="Srivastava M."/>
            <person name="Hellsten U."/>
            <person name="Dirks B."/>
            <person name="Chapman J."/>
            <person name="Salamov A."/>
            <person name="Terry A."/>
            <person name="Shapiro H."/>
            <person name="Lindquist E."/>
            <person name="Kapitonov V.V."/>
            <person name="Jurka J."/>
            <person name="Genikhovich G."/>
            <person name="Grigoriev I.V."/>
            <person name="Lucas S.M."/>
            <person name="Steele R.E."/>
            <person name="Finnerty J.R."/>
            <person name="Technau U."/>
            <person name="Martindale M.Q."/>
            <person name="Rokhsar D.S."/>
        </authorList>
    </citation>
    <scope>NUCLEOTIDE SEQUENCE [LARGE SCALE GENOMIC DNA]</scope>
    <source>
        <strain evidence="15">CH2 X CH6</strain>
    </source>
</reference>
<evidence type="ECO:0000256" key="5">
    <source>
        <dbReference type="ARBA" id="ARBA00022692"/>
    </source>
</evidence>
<dbReference type="PRINTS" id="PR00252">
    <property type="entry name" value="NRIONCHANNEL"/>
</dbReference>
<evidence type="ECO:0000313" key="15">
    <source>
        <dbReference type="Proteomes" id="UP000001593"/>
    </source>
</evidence>
<feature type="transmembrane region" description="Helical" evidence="11">
    <location>
        <begin position="224"/>
        <end position="246"/>
    </location>
</feature>
<feature type="domain" description="Neurotransmitter-gated ion-channel ligand-binding" evidence="12">
    <location>
        <begin position="1"/>
        <end position="162"/>
    </location>
</feature>
<dbReference type="AlphaFoldDB" id="A7S6G8"/>
<dbReference type="InParanoid" id="A7S6G8"/>
<evidence type="ECO:0000256" key="7">
    <source>
        <dbReference type="ARBA" id="ARBA00022989"/>
    </source>
</evidence>
<evidence type="ECO:0000313" key="14">
    <source>
        <dbReference type="EMBL" id="EDO40746.1"/>
    </source>
</evidence>
<evidence type="ECO:0000256" key="1">
    <source>
        <dbReference type="ARBA" id="ARBA00004141"/>
    </source>
</evidence>
<evidence type="ECO:0000259" key="13">
    <source>
        <dbReference type="Pfam" id="PF02932"/>
    </source>
</evidence>
<feature type="transmembrane region" description="Helical" evidence="11">
    <location>
        <begin position="162"/>
        <end position="185"/>
    </location>
</feature>
<dbReference type="PROSITE" id="PS00236">
    <property type="entry name" value="NEUROTR_ION_CHANNEL"/>
    <property type="match status" value="1"/>
</dbReference>
<gene>
    <name evidence="14" type="ORF">NEMVEDRAFT_v1g51848</name>
</gene>
<dbReference type="EMBL" id="DS469587">
    <property type="protein sequence ID" value="EDO40746.1"/>
    <property type="molecule type" value="Genomic_DNA"/>
</dbReference>
<keyword evidence="8 11" id="KW-0406">Ion transport</keyword>
<dbReference type="SUPFAM" id="SSF90112">
    <property type="entry name" value="Neurotransmitter-gated ion-channel transmembrane pore"/>
    <property type="match status" value="1"/>
</dbReference>
<dbReference type="STRING" id="45351.A7S6G8"/>
<feature type="transmembrane region" description="Helical" evidence="11">
    <location>
        <begin position="191"/>
        <end position="212"/>
    </location>
</feature>
<evidence type="ECO:0000259" key="12">
    <source>
        <dbReference type="Pfam" id="PF02931"/>
    </source>
</evidence>
<name>A7S6G8_NEMVE</name>
<organism evidence="14 15">
    <name type="scientific">Nematostella vectensis</name>
    <name type="common">Starlet sea anemone</name>
    <dbReference type="NCBI Taxonomy" id="45351"/>
    <lineage>
        <taxon>Eukaryota</taxon>
        <taxon>Metazoa</taxon>
        <taxon>Cnidaria</taxon>
        <taxon>Anthozoa</taxon>
        <taxon>Hexacorallia</taxon>
        <taxon>Actiniaria</taxon>
        <taxon>Edwardsiidae</taxon>
        <taxon>Nematostella</taxon>
    </lineage>
</organism>
<dbReference type="GO" id="GO:0005886">
    <property type="term" value="C:plasma membrane"/>
    <property type="evidence" value="ECO:0007669"/>
    <property type="project" value="UniProtKB-SubCell"/>
</dbReference>
<dbReference type="PRINTS" id="PR00253">
    <property type="entry name" value="GABAARECEPTR"/>
</dbReference>
<dbReference type="GO" id="GO:0098794">
    <property type="term" value="C:postsynapse"/>
    <property type="evidence" value="ECO:0007669"/>
    <property type="project" value="GOC"/>
</dbReference>
<feature type="domain" description="Neurotransmitter-gated ion-channel transmembrane" evidence="13">
    <location>
        <begin position="169"/>
        <end position="253"/>
    </location>
</feature>
<evidence type="ECO:0000256" key="9">
    <source>
        <dbReference type="ARBA" id="ARBA00023136"/>
    </source>
</evidence>
<dbReference type="InterPro" id="IPR006202">
    <property type="entry name" value="Neur_chan_lig-bd"/>
</dbReference>
<evidence type="ECO:0000256" key="10">
    <source>
        <dbReference type="ARBA" id="ARBA00023303"/>
    </source>
</evidence>
<dbReference type="Pfam" id="PF02932">
    <property type="entry name" value="Neur_chan_memb"/>
    <property type="match status" value="1"/>
</dbReference>
<dbReference type="FunFam" id="1.20.58.390:FF:000098">
    <property type="entry name" value="Predicted protein"/>
    <property type="match status" value="1"/>
</dbReference>
<dbReference type="HOGENOM" id="CLU_010920_3_1_1"/>
<dbReference type="GO" id="GO:0004888">
    <property type="term" value="F:transmembrane signaling receptor activity"/>
    <property type="evidence" value="ECO:0007669"/>
    <property type="project" value="InterPro"/>
</dbReference>
<keyword evidence="3 11" id="KW-0813">Transport</keyword>
<dbReference type="Gene3D" id="2.70.170.10">
    <property type="entry name" value="Neurotransmitter-gated ion-channel ligand-binding domain"/>
    <property type="match status" value="1"/>
</dbReference>
<dbReference type="GO" id="GO:0005231">
    <property type="term" value="F:excitatory extracellular ligand-gated monoatomic ion channel activity"/>
    <property type="evidence" value="ECO:0000318"/>
    <property type="project" value="GO_Central"/>
</dbReference>
<dbReference type="FunFam" id="2.70.170.10:FF:000045">
    <property type="entry name" value="Predicted protein"/>
    <property type="match status" value="1"/>
</dbReference>
<proteinExistence type="inferred from homology"/>
<keyword evidence="10 11" id="KW-0407">Ion channel</keyword>
<feature type="non-terminal residue" evidence="14">
    <location>
        <position position="253"/>
    </location>
</feature>
<comment type="similarity">
    <text evidence="11">Belongs to the ligand-gated ion channel (TC 1.A.9) family.</text>
</comment>
<keyword evidence="7 11" id="KW-1133">Transmembrane helix</keyword>
<dbReference type="eggNOG" id="KOG3643">
    <property type="taxonomic scope" value="Eukaryota"/>
</dbReference>
<dbReference type="InterPro" id="IPR036734">
    <property type="entry name" value="Neur_chan_lig-bd_sf"/>
</dbReference>
<dbReference type="Gene3D" id="1.20.58.390">
    <property type="entry name" value="Neurotransmitter-gated ion-channel transmembrane domain"/>
    <property type="match status" value="1"/>
</dbReference>
<dbReference type="OMA" id="WVITCIL"/>
<evidence type="ECO:0000256" key="8">
    <source>
        <dbReference type="ARBA" id="ARBA00023065"/>
    </source>
</evidence>
<dbReference type="CDD" id="cd19049">
    <property type="entry name" value="LGIC_TM_anion"/>
    <property type="match status" value="1"/>
</dbReference>
<keyword evidence="4" id="KW-1003">Cell membrane</keyword>
<dbReference type="InterPro" id="IPR038050">
    <property type="entry name" value="Neuro_actylchol_rec"/>
</dbReference>
<dbReference type="InterPro" id="IPR006029">
    <property type="entry name" value="Neurotrans-gated_channel_TM"/>
</dbReference>
<evidence type="ECO:0000256" key="11">
    <source>
        <dbReference type="RuleBase" id="RU000687"/>
    </source>
</evidence>
<dbReference type="InterPro" id="IPR006201">
    <property type="entry name" value="Neur_channel"/>
</dbReference>